<dbReference type="AlphaFoldDB" id="A0A1W1Y1A0"/>
<gene>
    <name evidence="1" type="ORF">SAMN02745857_04269</name>
</gene>
<reference evidence="1 2" key="1">
    <citation type="submission" date="2017-04" db="EMBL/GenBank/DDBJ databases">
        <authorList>
            <person name="Afonso C.L."/>
            <person name="Miller P.J."/>
            <person name="Scott M.A."/>
            <person name="Spackman E."/>
            <person name="Goraichik I."/>
            <person name="Dimitrov K.M."/>
            <person name="Suarez D.L."/>
            <person name="Swayne D.E."/>
        </authorList>
    </citation>
    <scope>NUCLEOTIDE SEQUENCE [LARGE SCALE GENOMIC DNA]</scope>
    <source>
        <strain evidence="1 2">DSM 23236</strain>
    </source>
</reference>
<accession>A0A1W1Y1A0</accession>
<keyword evidence="2" id="KW-1185">Reference proteome</keyword>
<dbReference type="Proteomes" id="UP000192761">
    <property type="component" value="Unassembled WGS sequence"/>
</dbReference>
<dbReference type="STRING" id="1121001.SAMN02745857_04269"/>
<evidence type="ECO:0000313" key="1">
    <source>
        <dbReference type="EMBL" id="SMC29926.1"/>
    </source>
</evidence>
<sequence>MYLPDDIIQEIVDYVRQEFGEDPADPASLQPEQVAYRGEFDLDGVPTHYWQVGRNVWATVAPYGDDCYSIDITDVSPTPAPASDAYSTLYVRNFDGDVDLTIPLTASSGGSYSLGRYQPLALPDGEQLEIYAEAHPNSSPPLVFIGINDGDDNQYLRGAVGLSFNYTTRRGSLLLLTLGVVR</sequence>
<dbReference type="EMBL" id="FWXD01000054">
    <property type="protein sequence ID" value="SMC29926.1"/>
    <property type="molecule type" value="Genomic_DNA"/>
</dbReference>
<protein>
    <submittedName>
        <fullName evidence="1">Uncharacterized protein</fullName>
    </submittedName>
</protein>
<proteinExistence type="predicted"/>
<organism evidence="1 2">
    <name type="scientific">Andreprevotia lacus DSM 23236</name>
    <dbReference type="NCBI Taxonomy" id="1121001"/>
    <lineage>
        <taxon>Bacteria</taxon>
        <taxon>Pseudomonadati</taxon>
        <taxon>Pseudomonadota</taxon>
        <taxon>Betaproteobacteria</taxon>
        <taxon>Neisseriales</taxon>
        <taxon>Chitinibacteraceae</taxon>
        <taxon>Andreprevotia</taxon>
    </lineage>
</organism>
<evidence type="ECO:0000313" key="2">
    <source>
        <dbReference type="Proteomes" id="UP000192761"/>
    </source>
</evidence>
<name>A0A1W1Y1A0_9NEIS</name>